<evidence type="ECO:0000313" key="2">
    <source>
        <dbReference type="Proteomes" id="UP000446866"/>
    </source>
</evidence>
<dbReference type="Proteomes" id="UP000446866">
    <property type="component" value="Unassembled WGS sequence"/>
</dbReference>
<dbReference type="Gene3D" id="1.10.30.50">
    <property type="match status" value="1"/>
</dbReference>
<evidence type="ECO:0000313" key="1">
    <source>
        <dbReference type="EMBL" id="NBH61820.1"/>
    </source>
</evidence>
<gene>
    <name evidence="1" type="ORF">D0435_09160</name>
</gene>
<comment type="caution">
    <text evidence="1">The sequence shown here is derived from an EMBL/GenBank/DDBJ whole genome shotgun (WGS) entry which is preliminary data.</text>
</comment>
<reference evidence="1 2" key="1">
    <citation type="submission" date="2018-08" db="EMBL/GenBank/DDBJ databases">
        <title>Murine metabolic-syndrome-specific gut microbial biobank.</title>
        <authorList>
            <person name="Liu C."/>
        </authorList>
    </citation>
    <scope>NUCLEOTIDE SEQUENCE [LARGE SCALE GENOMIC DNA]</scope>
    <source>
        <strain evidence="1 2">28</strain>
    </source>
</reference>
<evidence type="ECO:0008006" key="3">
    <source>
        <dbReference type="Google" id="ProtNLM"/>
    </source>
</evidence>
<sequence>MIQIKKGKEPRALLKYRKQEFSSYKDMPSEVKRDVLSSLMLEQGHLCAYCMRRIELNGKKERRATIEHCLPQAVSDVNRLNYKNMVAVCSGNRDAHLNKDKTCDAKRGSLPSEQQRMKKIDVFDGHTLDLIQYGSDGRIFSKDPDVDEDLNERLNLNCETLRLGDCRKQALNALQCDISKKYPNKDVPQDYFQKLLDRYTTQTGKKTPYVGILIYWLKKKIHRI</sequence>
<dbReference type="EMBL" id="QXWK01000015">
    <property type="protein sequence ID" value="NBH61820.1"/>
    <property type="molecule type" value="Genomic_DNA"/>
</dbReference>
<name>A0A845QI66_9FIRM</name>
<accession>A0A845QI66</accession>
<keyword evidence="2" id="KW-1185">Reference proteome</keyword>
<dbReference type="RefSeq" id="WP_160202103.1">
    <property type="nucleotide sequence ID" value="NZ_QXWK01000015.1"/>
</dbReference>
<dbReference type="AlphaFoldDB" id="A0A845QI66"/>
<protein>
    <recommendedName>
        <fullName evidence="3">TIGR02646 family protein</fullName>
    </recommendedName>
</protein>
<proteinExistence type="predicted"/>
<organism evidence="1 2">
    <name type="scientific">Anaerotruncus colihominis</name>
    <dbReference type="NCBI Taxonomy" id="169435"/>
    <lineage>
        <taxon>Bacteria</taxon>
        <taxon>Bacillati</taxon>
        <taxon>Bacillota</taxon>
        <taxon>Clostridia</taxon>
        <taxon>Eubacteriales</taxon>
        <taxon>Oscillospiraceae</taxon>
        <taxon>Anaerotruncus</taxon>
    </lineage>
</organism>